<dbReference type="PANTHER" id="PTHR45661">
    <property type="entry name" value="SURFACE ANTIGEN"/>
    <property type="match status" value="1"/>
</dbReference>
<reference evidence="1" key="1">
    <citation type="submission" date="2024-07" db="EMBL/GenBank/DDBJ databases">
        <title>Complete genome sequence of Prevotella sp. YM-2024 GTC17254.</title>
        <authorList>
            <person name="Hayashi M."/>
            <person name="Muto Y."/>
            <person name="Tanaka K."/>
            <person name="Niwa H."/>
        </authorList>
    </citation>
    <scope>NUCLEOTIDE SEQUENCE</scope>
    <source>
        <strain evidence="1">GTC17254</strain>
    </source>
</reference>
<dbReference type="InterPro" id="IPR032675">
    <property type="entry name" value="LRR_dom_sf"/>
</dbReference>
<gene>
    <name evidence="1" type="ORF">GTC17254_21390</name>
</gene>
<dbReference type="Gene3D" id="3.40.50.12480">
    <property type="match status" value="1"/>
</dbReference>
<dbReference type="PANTHER" id="PTHR45661:SF3">
    <property type="entry name" value="IG-LIKE DOMAIN-CONTAINING PROTEIN"/>
    <property type="match status" value="1"/>
</dbReference>
<dbReference type="SUPFAM" id="SSF52058">
    <property type="entry name" value="L domain-like"/>
    <property type="match status" value="2"/>
</dbReference>
<name>A0AB33J8I5_9BACT</name>
<dbReference type="AlphaFoldDB" id="A0AB33J8I5"/>
<dbReference type="Pfam" id="PF13306">
    <property type="entry name" value="LRR_5"/>
    <property type="match status" value="7"/>
</dbReference>
<evidence type="ECO:0000313" key="1">
    <source>
        <dbReference type="EMBL" id="BFO74542.1"/>
    </source>
</evidence>
<dbReference type="Gene3D" id="3.80.10.10">
    <property type="entry name" value="Ribonuclease Inhibitor"/>
    <property type="match status" value="4"/>
</dbReference>
<dbReference type="InterPro" id="IPR026906">
    <property type="entry name" value="LRR_5"/>
</dbReference>
<organism evidence="1">
    <name type="scientific">Prevotella sp. GTC17254</name>
    <dbReference type="NCBI Taxonomy" id="3236794"/>
    <lineage>
        <taxon>Bacteria</taxon>
        <taxon>Pseudomonadati</taxon>
        <taxon>Bacteroidota</taxon>
        <taxon>Bacteroidia</taxon>
        <taxon>Bacteroidales</taxon>
        <taxon>Prevotellaceae</taxon>
        <taxon>Prevotella</taxon>
    </lineage>
</organism>
<dbReference type="InterPro" id="IPR053139">
    <property type="entry name" value="Surface_bspA-like"/>
</dbReference>
<evidence type="ECO:0008006" key="2">
    <source>
        <dbReference type="Google" id="ProtNLM"/>
    </source>
</evidence>
<proteinExistence type="predicted"/>
<sequence length="1122" mass="123995">MQAYTNGEIVRKDGFIYKVIDAATAKLSFVGVEDYITGTISVPYTWNDGKGTIFYVKEVGGSETHKCKNITKVILPAGILKMNEACFGDATLAELTIPSTVTEISHVALYNSKGLPKVIVSSDNNYFMSDEQGVLYSKNKKDLYIVPSNINPTGGVYTIDAHVENIFHNAFMKANNIKKIVLPSNLQNVESDYPSFVMNCTELTAFEKSASASSPYKAEDGVLFKNNMLIAYPQAKNTVNYTVPAGITEIDERGIDGNRFLQTINLNEVTKLNKNSIVSNAELTTVRLPKNLQLDNVAGSINDNRKISAYEAPDDCVNFDVIDGVVYSKGDHSTLYFFPPAKPITDGKYTVQSFVKTIERLAFASNRNIKEITIPEGVERINESAFRSSALLEKVTFVEPSHVATIEQTAFGWCRNLKTFTLPTALTELRNSFMYSDNLETIIVPNGSKLNSIKEQTFAANKNLKNFIFEGTCDLTTIGKAAFAYTKLEDFKFPKGVVNIETNAFNGCANMATAEFADDAVITTIGAGAFADCGLTSIDIPKSVTKLEREAFRNCTALTVVNVSENLTDISSEAFKFCKNLIDINVDKKNTQYSSVDGYLLSKNKETLVLFPHGKAHEKFTLLPPSIKHIGDYAFYECENLTSVMIPNKVESIGVRAFSLCKNLRDIAFLCDHPIPDANINHQTNQMSFDDGSAGTTNMPENISIYVRKELKSEYEAHPFFNRFKAIKPSFVENGNEYLQVAASVVDLLSVKSENHTFVVPEKTSTGLAVGLIGDYAFQNASSKIKEVVVKNHIEYIGAKAFMTDIANNSSTIENVFFISKTPSKKMLSTTRFELDETGNNYKEFASTTNIYVKKSVVDEYKNKWKKQMWDIATGTMTDSPADYQFYNQIDYKIKGTPALTNKLYSTFAREFDVDFGDVDDSGSRLFWDTAKNCPKVIAFTSGKKIGNSVIRMWSINLDGDVAKDGLYVPANTGVVLKAIDGSLPSDFYYRIGEDDVWSYGGENILKPVTVDAKDIVATEDGNTNFYISGGKAFRVSQAQQFKNESKLTIGVHKAYININVPAGAKLSLLFDDGETTGIESINAGENMPAANDDAYYNLNGQRVSKPAKGVYIHNGKKVIVK</sequence>
<protein>
    <recommendedName>
        <fullName evidence="2">Leucine-rich repeat domain-containing protein</fullName>
    </recommendedName>
</protein>
<dbReference type="EMBL" id="AP035786">
    <property type="protein sequence ID" value="BFO74542.1"/>
    <property type="molecule type" value="Genomic_DNA"/>
</dbReference>
<accession>A0AB33J8I5</accession>